<dbReference type="GO" id="GO:0003677">
    <property type="term" value="F:DNA binding"/>
    <property type="evidence" value="ECO:0007669"/>
    <property type="project" value="InterPro"/>
</dbReference>
<accession>A0AAU2H4Q9</accession>
<evidence type="ECO:0000313" key="2">
    <source>
        <dbReference type="EMBL" id="WTU43327.1"/>
    </source>
</evidence>
<dbReference type="SUPFAM" id="SSF52980">
    <property type="entry name" value="Restriction endonuclease-like"/>
    <property type="match status" value="1"/>
</dbReference>
<dbReference type="EMBL" id="CP108253">
    <property type="protein sequence ID" value="WTU43327.1"/>
    <property type="molecule type" value="Genomic_DNA"/>
</dbReference>
<proteinExistence type="predicted"/>
<keyword evidence="2" id="KW-0255">Endonuclease</keyword>
<keyword evidence="2" id="KW-0540">Nuclease</keyword>
<organism evidence="2">
    <name type="scientific">Streptomyces sp. NBC_00060</name>
    <dbReference type="NCBI Taxonomy" id="2975636"/>
    <lineage>
        <taxon>Bacteria</taxon>
        <taxon>Bacillati</taxon>
        <taxon>Actinomycetota</taxon>
        <taxon>Actinomycetes</taxon>
        <taxon>Kitasatosporales</taxon>
        <taxon>Streptomycetaceae</taxon>
        <taxon>Streptomyces</taxon>
    </lineage>
</organism>
<gene>
    <name evidence="2" type="ORF">OHV25_28975</name>
</gene>
<reference evidence="2" key="1">
    <citation type="submission" date="2022-10" db="EMBL/GenBank/DDBJ databases">
        <title>The complete genomes of actinobacterial strains from the NBC collection.</title>
        <authorList>
            <person name="Joergensen T.S."/>
            <person name="Alvarez Arevalo M."/>
            <person name="Sterndorff E.B."/>
            <person name="Faurdal D."/>
            <person name="Vuksanovic O."/>
            <person name="Mourched A.-S."/>
            <person name="Charusanti P."/>
            <person name="Shaw S."/>
            <person name="Blin K."/>
            <person name="Weber T."/>
        </authorList>
    </citation>
    <scope>NUCLEOTIDE SEQUENCE</scope>
    <source>
        <strain evidence="2">NBC_00060</strain>
    </source>
</reference>
<dbReference type="InterPro" id="IPR007560">
    <property type="entry name" value="Restrct_endonuc_IV_Mrr"/>
</dbReference>
<protein>
    <submittedName>
        <fullName evidence="2">Restriction endonuclease</fullName>
        <ecNumber evidence="2">3.1.21.-</ecNumber>
    </submittedName>
</protein>
<name>A0AAU2H4Q9_9ACTN</name>
<sequence>MDQISTYRALHHAAPGQEQARGRQFNAFLADLLRRGNLHDARSDLRGLHGRDEIDVHFTLGYTSCILEAKWERERVDETAIAKLKGRLETRRPGVQGFFVSMSGYTKAVYDKAEYHAQILLMDRQHVEAMVAGLFSADRLFHELLSVTGRQGGAYVLLAGLLDTPAAAGEPLPALRPVDQPIEGFPAWPEAGLTVSSVLTSGGPWAAGKVDGMASTADGRLLWTTREGVLQVAPDSGASMWTTAPSFCHGPALSEADGSMVVLVEEAALRFCKDSSVDVASGGFVGSRQLLPGPDNTAWVFASSGPRRAEGHGGHTLTQLAADFPDGVTCEVDFPGWVHQAVLTGAGSLYISGGGHSVTTDCKHNWRCPADRWADSAPLTPDAALAVGDHTVLLAGRSPQGFEKAVYAVDIHDHTSTLLLRLPNTTQITGFAHGPDDMVYLLTDIRGNDQTPRPHLLQLELPATMLR</sequence>
<dbReference type="GO" id="GO:0004519">
    <property type="term" value="F:endonuclease activity"/>
    <property type="evidence" value="ECO:0007669"/>
    <property type="project" value="UniProtKB-KW"/>
</dbReference>
<dbReference type="AlphaFoldDB" id="A0AAU2H4Q9"/>
<feature type="domain" description="Restriction endonuclease type IV Mrr" evidence="1">
    <location>
        <begin position="20"/>
        <end position="130"/>
    </location>
</feature>
<dbReference type="GO" id="GO:0016787">
    <property type="term" value="F:hydrolase activity"/>
    <property type="evidence" value="ECO:0007669"/>
    <property type="project" value="UniProtKB-KW"/>
</dbReference>
<keyword evidence="2" id="KW-0378">Hydrolase</keyword>
<dbReference type="InterPro" id="IPR011335">
    <property type="entry name" value="Restrct_endonuc-II-like"/>
</dbReference>
<dbReference type="Pfam" id="PF04471">
    <property type="entry name" value="Mrr_cat"/>
    <property type="match status" value="1"/>
</dbReference>
<dbReference type="EC" id="3.1.21.-" evidence="2"/>
<evidence type="ECO:0000259" key="1">
    <source>
        <dbReference type="Pfam" id="PF04471"/>
    </source>
</evidence>
<dbReference type="SUPFAM" id="SSF63829">
    <property type="entry name" value="Calcium-dependent phosphotriesterase"/>
    <property type="match status" value="1"/>
</dbReference>
<dbReference type="GO" id="GO:0009307">
    <property type="term" value="P:DNA restriction-modification system"/>
    <property type="evidence" value="ECO:0007669"/>
    <property type="project" value="InterPro"/>
</dbReference>